<evidence type="ECO:0000256" key="7">
    <source>
        <dbReference type="SAM" id="Coils"/>
    </source>
</evidence>
<evidence type="ECO:0000256" key="3">
    <source>
        <dbReference type="ARBA" id="ARBA00022618"/>
    </source>
</evidence>
<sequence length="632" mass="73607">MVTNLKSTVDVELNNFSFGSTLKRSLSSASIESQSSFEEPSTAKKFKKEKKLDLSYVGSPREVRRLRTDLLEGRNTILNLENRIQHMHNVRKEMEIMYENESKLLKKQHENDKKSIEELESQLQSLRRREMDLKDQLAQINSKCSMLKVRKDEEIEELEKSLSEMKEESRLYDGEENAEIITLNRKLAELQIMLDAAEEDAEAQKKLVHEFEKRLAEKNVMERDLEKKDQALQVAVLRIRDLEYAKENYLEFQDQAKTQARKLANYIDLEKEVEKLKEENTRLKDEVKNKLILEEEVHDLKSRQVNYKEQEKKLAHLQAQQVQTELHLDEWRSVARGICETTGSDSSLPHLLRSAVERLQQQEISLTSAKVELDSQLTAAQYEVKVARAELEKTQKLLSEMKKTGEQKQNLFHRMQKKLLLVSRERDSYRLQLDSYEKDLTVTLNPNNININQLQTQRERIEALEKIVDNYRELNSKLESDLQSSNPALYSDTSACKVEQVTKLQDEVDQLKLENDMLRQRRDQLEIQLEDFLVGNDTLQGGQVYHLTKNPLSECLAQREQMVEKLEQEAEKLRRKIKSLEEGLESSKLSESSLCPQEVGAAAGPINDMNIILPEPVLHNMCRMDRTIILLK</sequence>
<dbReference type="SUPFAM" id="SSF75704">
    <property type="entry name" value="Mitotic arrest deficient-like 1, Mad1"/>
    <property type="match status" value="1"/>
</dbReference>
<evidence type="ECO:0000256" key="6">
    <source>
        <dbReference type="ARBA" id="ARBA00023306"/>
    </source>
</evidence>
<proteinExistence type="inferred from homology"/>
<feature type="coiled-coil region" evidence="7">
    <location>
        <begin position="377"/>
        <end position="404"/>
    </location>
</feature>
<dbReference type="GO" id="GO:0051301">
    <property type="term" value="P:cell division"/>
    <property type="evidence" value="ECO:0007669"/>
    <property type="project" value="UniProtKB-KW"/>
</dbReference>
<evidence type="ECO:0000256" key="1">
    <source>
        <dbReference type="ARBA" id="ARBA00004123"/>
    </source>
</evidence>
<dbReference type="Gene3D" id="6.10.250.90">
    <property type="match status" value="1"/>
</dbReference>
<dbReference type="EMBL" id="JABDTM020022721">
    <property type="protein sequence ID" value="KAH0815712.1"/>
    <property type="molecule type" value="Genomic_DNA"/>
</dbReference>
<accession>A0A8J6HJZ0</accession>
<reference evidence="8" key="2">
    <citation type="submission" date="2021-08" db="EMBL/GenBank/DDBJ databases">
        <authorList>
            <person name="Eriksson T."/>
        </authorList>
    </citation>
    <scope>NUCLEOTIDE SEQUENCE</scope>
    <source>
        <strain evidence="8">Stoneville</strain>
        <tissue evidence="8">Whole head</tissue>
    </source>
</reference>
<feature type="coiled-coil region" evidence="7">
    <location>
        <begin position="454"/>
        <end position="528"/>
    </location>
</feature>
<evidence type="ECO:0000256" key="2">
    <source>
        <dbReference type="ARBA" id="ARBA00008029"/>
    </source>
</evidence>
<keyword evidence="6" id="KW-0131">Cell cycle</keyword>
<feature type="coiled-coil region" evidence="7">
    <location>
        <begin position="552"/>
        <end position="590"/>
    </location>
</feature>
<organism evidence="8 9">
    <name type="scientific">Tenebrio molitor</name>
    <name type="common">Yellow mealworm beetle</name>
    <dbReference type="NCBI Taxonomy" id="7067"/>
    <lineage>
        <taxon>Eukaryota</taxon>
        <taxon>Metazoa</taxon>
        <taxon>Ecdysozoa</taxon>
        <taxon>Arthropoda</taxon>
        <taxon>Hexapoda</taxon>
        <taxon>Insecta</taxon>
        <taxon>Pterygota</taxon>
        <taxon>Neoptera</taxon>
        <taxon>Endopterygota</taxon>
        <taxon>Coleoptera</taxon>
        <taxon>Polyphaga</taxon>
        <taxon>Cucujiformia</taxon>
        <taxon>Tenebrionidae</taxon>
        <taxon>Tenebrio</taxon>
    </lineage>
</organism>
<feature type="coiled-coil region" evidence="7">
    <location>
        <begin position="259"/>
        <end position="320"/>
    </location>
</feature>
<keyword evidence="5" id="KW-0539">Nucleus</keyword>
<dbReference type="GO" id="GO:0051315">
    <property type="term" value="P:attachment of mitotic spindle microtubules to kinetochore"/>
    <property type="evidence" value="ECO:0007669"/>
    <property type="project" value="TreeGrafter"/>
</dbReference>
<dbReference type="GO" id="GO:0072686">
    <property type="term" value="C:mitotic spindle"/>
    <property type="evidence" value="ECO:0007669"/>
    <property type="project" value="TreeGrafter"/>
</dbReference>
<dbReference type="PANTHER" id="PTHR23168:SF0">
    <property type="entry name" value="MITOTIC SPINDLE ASSEMBLY CHECKPOINT PROTEIN MAD1"/>
    <property type="match status" value="1"/>
</dbReference>
<dbReference type="InterPro" id="IPR008672">
    <property type="entry name" value="Mad1"/>
</dbReference>
<keyword evidence="3" id="KW-0132">Cell division</keyword>
<keyword evidence="7" id="KW-0175">Coiled coil</keyword>
<name>A0A8J6HJZ0_TENMO</name>
<keyword evidence="4" id="KW-0498">Mitosis</keyword>
<dbReference type="GO" id="GO:0005635">
    <property type="term" value="C:nuclear envelope"/>
    <property type="evidence" value="ECO:0007669"/>
    <property type="project" value="TreeGrafter"/>
</dbReference>
<evidence type="ECO:0000256" key="4">
    <source>
        <dbReference type="ARBA" id="ARBA00022776"/>
    </source>
</evidence>
<comment type="subcellular location">
    <subcellularLocation>
        <location evidence="1">Nucleus</location>
    </subcellularLocation>
</comment>
<dbReference type="AlphaFoldDB" id="A0A8J6HJZ0"/>
<dbReference type="Proteomes" id="UP000719412">
    <property type="component" value="Unassembled WGS sequence"/>
</dbReference>
<protein>
    <submittedName>
        <fullName evidence="8">Uncharacterized protein</fullName>
    </submittedName>
</protein>
<evidence type="ECO:0000313" key="9">
    <source>
        <dbReference type="Proteomes" id="UP000719412"/>
    </source>
</evidence>
<dbReference type="GO" id="GO:0000776">
    <property type="term" value="C:kinetochore"/>
    <property type="evidence" value="ECO:0007669"/>
    <property type="project" value="TreeGrafter"/>
</dbReference>
<gene>
    <name evidence="8" type="ORF">GEV33_007078</name>
</gene>
<evidence type="ECO:0000256" key="5">
    <source>
        <dbReference type="ARBA" id="ARBA00023242"/>
    </source>
</evidence>
<comment type="similarity">
    <text evidence="2">Belongs to the MAD1 family.</text>
</comment>
<dbReference type="GO" id="GO:0007094">
    <property type="term" value="P:mitotic spindle assembly checkpoint signaling"/>
    <property type="evidence" value="ECO:0007669"/>
    <property type="project" value="InterPro"/>
</dbReference>
<dbReference type="Pfam" id="PF05557">
    <property type="entry name" value="MAD"/>
    <property type="match status" value="1"/>
</dbReference>
<dbReference type="PANTHER" id="PTHR23168">
    <property type="entry name" value="MITOTIC SPINDLE ASSEMBLY CHECKPOINT PROTEIN MAD1 MITOTIC ARREST DEFICIENT-LIKE PROTEIN 1"/>
    <property type="match status" value="1"/>
</dbReference>
<comment type="caution">
    <text evidence="8">The sequence shown here is derived from an EMBL/GenBank/DDBJ whole genome shotgun (WGS) entry which is preliminary data.</text>
</comment>
<reference evidence="8" key="1">
    <citation type="journal article" date="2020" name="J Insects Food Feed">
        <title>The yellow mealworm (Tenebrio molitor) genome: a resource for the emerging insects as food and feed industry.</title>
        <authorList>
            <person name="Eriksson T."/>
            <person name="Andere A."/>
            <person name="Kelstrup H."/>
            <person name="Emery V."/>
            <person name="Picard C."/>
        </authorList>
    </citation>
    <scope>NUCLEOTIDE SEQUENCE</scope>
    <source>
        <strain evidence="8">Stoneville</strain>
        <tissue evidence="8">Whole head</tissue>
    </source>
</reference>
<keyword evidence="9" id="KW-1185">Reference proteome</keyword>
<evidence type="ECO:0000313" key="8">
    <source>
        <dbReference type="EMBL" id="KAH0815712.1"/>
    </source>
</evidence>
<feature type="coiled-coil region" evidence="7">
    <location>
        <begin position="102"/>
        <end position="228"/>
    </location>
</feature>